<keyword evidence="4 6" id="KW-1133">Transmembrane helix</keyword>
<comment type="caution">
    <text evidence="8">The sequence shown here is derived from an EMBL/GenBank/DDBJ whole genome shotgun (WGS) entry which is preliminary data.</text>
</comment>
<feature type="transmembrane region" description="Helical" evidence="6">
    <location>
        <begin position="106"/>
        <end position="137"/>
    </location>
</feature>
<feature type="transmembrane region" description="Helical" evidence="6">
    <location>
        <begin position="425"/>
        <end position="447"/>
    </location>
</feature>
<accession>A0A6P2CFB3</accession>
<sequence length="466" mass="47168">MLRYVTRMFADEWRQWTPSIAVVAVVTTLVGLCVHQFAWTGDAAFHTAVDAAGVPVAEFRILSVTIGTVIALVAWVALTVVGRAGVHTTRSSYALWLLMGASPTTVFAATLLVLTLVATCGAVIGAAVSTLVGFWAVPAFNVAVAPDADLPGFTATWWAPAATILLGVATAVVGGVLPAVRASRTPPSAALNTGGNEQRRAASTVLRIMAGAFFILVAAGLVVAAGFAAQLGSTSPASMFNLAVDASGSALIAVHLLCPGLVALVFRALHGVLARTPAAAASLGVRAAADRVHFDATTIAPLAAGLGGIGLLLCSVRSVAALTDALQPGTRTDLTDVWTIVAVVAVCMLATSAAVVALSARDRGREIALLQAAGMRGSQVRSLIASESLAMALAATLVALLPVATAGLVVALVSRAALGSVIVSWPVGAMGIGAIASWLVLFVVLLVPAARPLRHGPSTQLRARGA</sequence>
<proteinExistence type="predicted"/>
<evidence type="ECO:0000256" key="4">
    <source>
        <dbReference type="ARBA" id="ARBA00022989"/>
    </source>
</evidence>
<feature type="transmembrane region" description="Helical" evidence="6">
    <location>
        <begin position="157"/>
        <end position="180"/>
    </location>
</feature>
<feature type="transmembrane region" description="Helical" evidence="6">
    <location>
        <begin position="208"/>
        <end position="229"/>
    </location>
</feature>
<dbReference type="InterPro" id="IPR003838">
    <property type="entry name" value="ABC3_permease_C"/>
</dbReference>
<evidence type="ECO:0000256" key="2">
    <source>
        <dbReference type="ARBA" id="ARBA00022475"/>
    </source>
</evidence>
<keyword evidence="5 6" id="KW-0472">Membrane</keyword>
<reference evidence="8 9" key="1">
    <citation type="submission" date="2018-07" db="EMBL/GenBank/DDBJ databases">
        <title>Genome sequence of Rhodococcus rhodnii ATCC 35071 from Rhodnius prolixus.</title>
        <authorList>
            <person name="Patel V."/>
            <person name="Vogel K.J."/>
        </authorList>
    </citation>
    <scope>NUCLEOTIDE SEQUENCE [LARGE SCALE GENOMIC DNA]</scope>
    <source>
        <strain evidence="8 9">ATCC 35071</strain>
    </source>
</reference>
<dbReference type="EMBL" id="QRCM01000001">
    <property type="protein sequence ID" value="TXG90640.1"/>
    <property type="molecule type" value="Genomic_DNA"/>
</dbReference>
<evidence type="ECO:0000256" key="5">
    <source>
        <dbReference type="ARBA" id="ARBA00023136"/>
    </source>
</evidence>
<evidence type="ECO:0000256" key="1">
    <source>
        <dbReference type="ARBA" id="ARBA00004651"/>
    </source>
</evidence>
<evidence type="ECO:0000313" key="9">
    <source>
        <dbReference type="Proteomes" id="UP000471120"/>
    </source>
</evidence>
<dbReference type="Proteomes" id="UP000471120">
    <property type="component" value="Unassembled WGS sequence"/>
</dbReference>
<evidence type="ECO:0000256" key="3">
    <source>
        <dbReference type="ARBA" id="ARBA00022692"/>
    </source>
</evidence>
<dbReference type="GO" id="GO:0005886">
    <property type="term" value="C:plasma membrane"/>
    <property type="evidence" value="ECO:0007669"/>
    <property type="project" value="UniProtKB-SubCell"/>
</dbReference>
<feature type="transmembrane region" description="Helical" evidence="6">
    <location>
        <begin position="20"/>
        <end position="39"/>
    </location>
</feature>
<dbReference type="Pfam" id="PF02687">
    <property type="entry name" value="FtsX"/>
    <property type="match status" value="2"/>
</dbReference>
<feature type="transmembrane region" description="Helical" evidence="6">
    <location>
        <begin position="59"/>
        <end position="86"/>
    </location>
</feature>
<organism evidence="8 9">
    <name type="scientific">Rhodococcus rhodnii</name>
    <dbReference type="NCBI Taxonomy" id="38312"/>
    <lineage>
        <taxon>Bacteria</taxon>
        <taxon>Bacillati</taxon>
        <taxon>Actinomycetota</taxon>
        <taxon>Actinomycetes</taxon>
        <taxon>Mycobacteriales</taxon>
        <taxon>Nocardiaceae</taxon>
        <taxon>Rhodococcus</taxon>
    </lineage>
</organism>
<feature type="domain" description="ABC3 transporter permease C-terminal" evidence="7">
    <location>
        <begin position="339"/>
        <end position="456"/>
    </location>
</feature>
<protein>
    <submittedName>
        <fullName evidence="8">ABC transporter permease</fullName>
    </submittedName>
</protein>
<dbReference type="RefSeq" id="WP_010837272.1">
    <property type="nucleotide sequence ID" value="NZ_QRCM01000001.1"/>
</dbReference>
<keyword evidence="2" id="KW-1003">Cell membrane</keyword>
<name>A0A6P2CFB3_9NOCA</name>
<feature type="transmembrane region" description="Helical" evidence="6">
    <location>
        <begin position="389"/>
        <end position="413"/>
    </location>
</feature>
<feature type="transmembrane region" description="Helical" evidence="6">
    <location>
        <begin position="249"/>
        <end position="269"/>
    </location>
</feature>
<feature type="transmembrane region" description="Helical" evidence="6">
    <location>
        <begin position="340"/>
        <end position="360"/>
    </location>
</feature>
<comment type="subcellular location">
    <subcellularLocation>
        <location evidence="1">Cell membrane</location>
        <topology evidence="1">Multi-pass membrane protein</topology>
    </subcellularLocation>
</comment>
<feature type="transmembrane region" description="Helical" evidence="6">
    <location>
        <begin position="299"/>
        <end position="320"/>
    </location>
</feature>
<evidence type="ECO:0000259" key="7">
    <source>
        <dbReference type="Pfam" id="PF02687"/>
    </source>
</evidence>
<evidence type="ECO:0000313" key="8">
    <source>
        <dbReference type="EMBL" id="TXG90640.1"/>
    </source>
</evidence>
<keyword evidence="3 6" id="KW-0812">Transmembrane</keyword>
<dbReference type="AlphaFoldDB" id="A0A6P2CFB3"/>
<feature type="domain" description="ABC3 transporter permease C-terminal" evidence="7">
    <location>
        <begin position="65"/>
        <end position="187"/>
    </location>
</feature>
<gene>
    <name evidence="8" type="ORF">DW322_10995</name>
</gene>
<evidence type="ECO:0000256" key="6">
    <source>
        <dbReference type="SAM" id="Phobius"/>
    </source>
</evidence>